<dbReference type="OrthoDB" id="103349at2759"/>
<dbReference type="KEGG" id="apln:112905632"/>
<dbReference type="PANTHER" id="PTHR10342">
    <property type="entry name" value="ARYLSULFATASE"/>
    <property type="match status" value="1"/>
</dbReference>
<comment type="similarity">
    <text evidence="2">Belongs to the sulfatase family.</text>
</comment>
<dbReference type="InterPro" id="IPR000917">
    <property type="entry name" value="Sulfatase_N"/>
</dbReference>
<keyword evidence="3" id="KW-0479">Metal-binding</keyword>
<feature type="domain" description="Sulfatase N-terminal" evidence="7">
    <location>
        <begin position="21"/>
        <end position="344"/>
    </location>
</feature>
<evidence type="ECO:0000313" key="8">
    <source>
        <dbReference type="Proteomes" id="UP000192223"/>
    </source>
</evidence>
<dbReference type="AlphaFoldDB" id="A0A7F5RE11"/>
<evidence type="ECO:0000256" key="3">
    <source>
        <dbReference type="ARBA" id="ARBA00022723"/>
    </source>
</evidence>
<dbReference type="GeneID" id="112905632"/>
<evidence type="ECO:0000313" key="9">
    <source>
        <dbReference type="RefSeq" id="XP_025834208.1"/>
    </source>
</evidence>
<dbReference type="SUPFAM" id="SSF53649">
    <property type="entry name" value="Alkaline phosphatase-like"/>
    <property type="match status" value="1"/>
</dbReference>
<dbReference type="Gene3D" id="3.30.1120.10">
    <property type="match status" value="1"/>
</dbReference>
<reference evidence="9" key="1">
    <citation type="submission" date="2025-08" db="UniProtKB">
        <authorList>
            <consortium name="RefSeq"/>
        </authorList>
    </citation>
    <scope>IDENTIFICATION</scope>
    <source>
        <tissue evidence="9">Entire body</tissue>
    </source>
</reference>
<dbReference type="Proteomes" id="UP000192223">
    <property type="component" value="Unplaced"/>
</dbReference>
<evidence type="ECO:0000256" key="4">
    <source>
        <dbReference type="ARBA" id="ARBA00022837"/>
    </source>
</evidence>
<feature type="chain" id="PRO_5028861477" evidence="6">
    <location>
        <begin position="20"/>
        <end position="547"/>
    </location>
</feature>
<dbReference type="InterPro" id="IPR047115">
    <property type="entry name" value="ARSB"/>
</dbReference>
<evidence type="ECO:0000259" key="7">
    <source>
        <dbReference type="Pfam" id="PF00884"/>
    </source>
</evidence>
<comment type="cofactor">
    <cofactor evidence="1">
        <name>Ca(2+)</name>
        <dbReference type="ChEBI" id="CHEBI:29108"/>
    </cofactor>
</comment>
<proteinExistence type="inferred from homology"/>
<accession>A0A7F5RE11</accession>
<evidence type="ECO:0000256" key="2">
    <source>
        <dbReference type="ARBA" id="ARBA00008779"/>
    </source>
</evidence>
<dbReference type="RefSeq" id="XP_025834208.1">
    <property type="nucleotide sequence ID" value="XM_025978423.1"/>
</dbReference>
<evidence type="ECO:0000256" key="6">
    <source>
        <dbReference type="SAM" id="SignalP"/>
    </source>
</evidence>
<organism evidence="8 9">
    <name type="scientific">Agrilus planipennis</name>
    <name type="common">Emerald ash borer</name>
    <name type="synonym">Agrilus marcopoli</name>
    <dbReference type="NCBI Taxonomy" id="224129"/>
    <lineage>
        <taxon>Eukaryota</taxon>
        <taxon>Metazoa</taxon>
        <taxon>Ecdysozoa</taxon>
        <taxon>Arthropoda</taxon>
        <taxon>Hexapoda</taxon>
        <taxon>Insecta</taxon>
        <taxon>Pterygota</taxon>
        <taxon>Neoptera</taxon>
        <taxon>Endopterygota</taxon>
        <taxon>Coleoptera</taxon>
        <taxon>Polyphaga</taxon>
        <taxon>Elateriformia</taxon>
        <taxon>Buprestoidea</taxon>
        <taxon>Buprestidae</taxon>
        <taxon>Agrilinae</taxon>
        <taxon>Agrilus</taxon>
    </lineage>
</organism>
<dbReference type="CDD" id="cd16029">
    <property type="entry name" value="4-S"/>
    <property type="match status" value="1"/>
</dbReference>
<evidence type="ECO:0000256" key="5">
    <source>
        <dbReference type="ARBA" id="ARBA00023180"/>
    </source>
</evidence>
<gene>
    <name evidence="9" type="primary">LOC112905632</name>
</gene>
<keyword evidence="5" id="KW-0325">Glycoprotein</keyword>
<dbReference type="InParanoid" id="A0A7F5RE11"/>
<keyword evidence="6" id="KW-0732">Signal</keyword>
<dbReference type="Gene3D" id="3.40.720.10">
    <property type="entry name" value="Alkaline Phosphatase, subunit A"/>
    <property type="match status" value="1"/>
</dbReference>
<keyword evidence="4" id="KW-0106">Calcium</keyword>
<dbReference type="InterPro" id="IPR017850">
    <property type="entry name" value="Alkaline_phosphatase_core_sf"/>
</dbReference>
<dbReference type="PANTHER" id="PTHR10342:SF273">
    <property type="entry name" value="RE14504P"/>
    <property type="match status" value="1"/>
</dbReference>
<feature type="signal peptide" evidence="6">
    <location>
        <begin position="1"/>
        <end position="19"/>
    </location>
</feature>
<protein>
    <submittedName>
        <fullName evidence="9">Arylsulfatase B-like</fullName>
    </submittedName>
</protein>
<dbReference type="GO" id="GO:0046872">
    <property type="term" value="F:metal ion binding"/>
    <property type="evidence" value="ECO:0007669"/>
    <property type="project" value="UniProtKB-KW"/>
</dbReference>
<evidence type="ECO:0000256" key="1">
    <source>
        <dbReference type="ARBA" id="ARBA00001913"/>
    </source>
</evidence>
<dbReference type="GO" id="GO:0008484">
    <property type="term" value="F:sulfuric ester hydrolase activity"/>
    <property type="evidence" value="ECO:0007669"/>
    <property type="project" value="InterPro"/>
</dbReference>
<name>A0A7F5RE11_AGRPL</name>
<sequence length="547" mass="62119">MLCSVLLFLFSFEIQTLYGKPNFVIIMADDMGWNDVSFHGANQIPTPNIDALAYNGIILNRFYTQQACTPSRAALLTGNYPTRTGLGREPISVGENISLPINVTTLPQKLKALGYANYLVGKWHLGHHYKSVTPTRRGFDKFFGYWNGYVSFFDYMTYYTDANINGFDLRDNFRVAREYRGQYATELFTNKAIEFIKGHDTSVPMFLIVSHLAPHTGPDSKVEVKNLTETNEKFNYIRNQERRNYAGATEELDKSVGEILAALAEKSILNDTLILFLSDNGAPTVGQYANQGSNWPLRGIKMSYYEGGVRGTAVLWGSQLNKNVINNDLFHISDIMPTFYAAAGGHISDLGIIDGINQWDMISKNAPGTRTEMLVGINDRTRAAAYIDRKGQYKLFNGTSNYNSYYGEAGRLEENPEYNITEIFESKVHQTLKKVSDAALDDNMILQTRSQLDLSRCRIDSEKPNINCSSFCLFDLFNDPCEKIDIKDQQEDLVNEMKLKIEKYWEQVVPQPAKYIDPRSNPIYFNNTWDTWLNQFCLPNDSNPLCS</sequence>
<dbReference type="Pfam" id="PF00884">
    <property type="entry name" value="Sulfatase"/>
    <property type="match status" value="1"/>
</dbReference>
<keyword evidence="8" id="KW-1185">Reference proteome</keyword>